<sequence>MTEPTRPTASQSLDSSIKDKALLDWLKTAATNSLPRTDLGSLQIACAAAHADNMEELPTRTWAEYQVIHENHVTLTKAPCSFRKTPSISETSQWRNAKRLKTIDQTLFPASRALGELLNQKPTPNRTMPDRSPFEPLAENIPIRSPETNEEMHEAEDDTPVWPIAETHTRPGEHDEHAPLPLSTKDQVPALAETAIKLTPDPSSSAPPPTPTPSPNSPSGWNPYTNYRPGCDCEAPIQVQFLA</sequence>
<accession>A0ABR3G555</accession>
<evidence type="ECO:0000256" key="1">
    <source>
        <dbReference type="SAM" id="MobiDB-lite"/>
    </source>
</evidence>
<name>A0ABR3G555_9PEZI</name>
<reference evidence="2 3" key="1">
    <citation type="submission" date="2024-02" db="EMBL/GenBank/DDBJ databases">
        <title>Discinaceae phylogenomics.</title>
        <authorList>
            <person name="Dirks A.C."/>
            <person name="James T.Y."/>
        </authorList>
    </citation>
    <scope>NUCLEOTIDE SEQUENCE [LARGE SCALE GENOMIC DNA]</scope>
    <source>
        <strain evidence="2 3">ACD0624</strain>
    </source>
</reference>
<evidence type="ECO:0000313" key="2">
    <source>
        <dbReference type="EMBL" id="KAL0631049.1"/>
    </source>
</evidence>
<comment type="caution">
    <text evidence="2">The sequence shown here is derived from an EMBL/GenBank/DDBJ whole genome shotgun (WGS) entry which is preliminary data.</text>
</comment>
<proteinExistence type="predicted"/>
<feature type="region of interest" description="Disordered" evidence="1">
    <location>
        <begin position="144"/>
        <end position="229"/>
    </location>
</feature>
<organism evidence="2 3">
    <name type="scientific">Discina gigas</name>
    <dbReference type="NCBI Taxonomy" id="1032678"/>
    <lineage>
        <taxon>Eukaryota</taxon>
        <taxon>Fungi</taxon>
        <taxon>Dikarya</taxon>
        <taxon>Ascomycota</taxon>
        <taxon>Pezizomycotina</taxon>
        <taxon>Pezizomycetes</taxon>
        <taxon>Pezizales</taxon>
        <taxon>Discinaceae</taxon>
        <taxon>Discina</taxon>
    </lineage>
</organism>
<feature type="compositionally biased region" description="Pro residues" evidence="1">
    <location>
        <begin position="205"/>
        <end position="216"/>
    </location>
</feature>
<dbReference type="Proteomes" id="UP001447188">
    <property type="component" value="Unassembled WGS sequence"/>
</dbReference>
<protein>
    <submittedName>
        <fullName evidence="2">Uncharacterized protein</fullName>
    </submittedName>
</protein>
<dbReference type="EMBL" id="JBBBZM010000309">
    <property type="protein sequence ID" value="KAL0631049.1"/>
    <property type="molecule type" value="Genomic_DNA"/>
</dbReference>
<keyword evidence="3" id="KW-1185">Reference proteome</keyword>
<feature type="region of interest" description="Disordered" evidence="1">
    <location>
        <begin position="119"/>
        <end position="138"/>
    </location>
</feature>
<evidence type="ECO:0000313" key="3">
    <source>
        <dbReference type="Proteomes" id="UP001447188"/>
    </source>
</evidence>
<feature type="compositionally biased region" description="Basic and acidic residues" evidence="1">
    <location>
        <begin position="167"/>
        <end position="178"/>
    </location>
</feature>
<gene>
    <name evidence="2" type="ORF">Q9L58_010098</name>
</gene>